<keyword evidence="2" id="KW-0560">Oxidoreductase</keyword>
<evidence type="ECO:0000313" key="4">
    <source>
        <dbReference type="EMBL" id="PFG71850.1"/>
    </source>
</evidence>
<gene>
    <name evidence="4" type="ORF">DM05_2225</name>
</gene>
<dbReference type="PRINTS" id="PR00080">
    <property type="entry name" value="SDRFAMILY"/>
</dbReference>
<reference evidence="4 5" key="2">
    <citation type="submission" date="2017-10" db="EMBL/GenBank/DDBJ databases">
        <title>Bacterial endophytes that colonize and modify switchgrass growth.</title>
        <authorList>
            <person name="Debolt S."/>
        </authorList>
    </citation>
    <scope>NUCLEOTIDE SEQUENCE [LARGE SCALE GENOMIC DNA]</scope>
    <source>
        <strain evidence="4 5">A2-S9</strain>
    </source>
</reference>
<evidence type="ECO:0008006" key="6">
    <source>
        <dbReference type="Google" id="ProtNLM"/>
    </source>
</evidence>
<dbReference type="RefSeq" id="WP_098479996.1">
    <property type="nucleotide sequence ID" value="NZ_PDJN01000001.1"/>
</dbReference>
<dbReference type="PROSITE" id="PS00061">
    <property type="entry name" value="ADH_SHORT"/>
    <property type="match status" value="1"/>
</dbReference>
<dbReference type="GO" id="GO:0016020">
    <property type="term" value="C:membrane"/>
    <property type="evidence" value="ECO:0007669"/>
    <property type="project" value="TreeGrafter"/>
</dbReference>
<evidence type="ECO:0000256" key="2">
    <source>
        <dbReference type="ARBA" id="ARBA00023002"/>
    </source>
</evidence>
<dbReference type="InterPro" id="IPR036291">
    <property type="entry name" value="NAD(P)-bd_dom_sf"/>
</dbReference>
<comment type="similarity">
    <text evidence="1 3">Belongs to the short-chain dehydrogenases/reductases (SDR) family.</text>
</comment>
<dbReference type="Proteomes" id="UP000221580">
    <property type="component" value="Unassembled WGS sequence"/>
</dbReference>
<organism evidence="4 5">
    <name type="scientific">Pseudomonas poae</name>
    <dbReference type="NCBI Taxonomy" id="200451"/>
    <lineage>
        <taxon>Bacteria</taxon>
        <taxon>Pseudomonadati</taxon>
        <taxon>Pseudomonadota</taxon>
        <taxon>Gammaproteobacteria</taxon>
        <taxon>Pseudomonadales</taxon>
        <taxon>Pseudomonadaceae</taxon>
        <taxon>Pseudomonas</taxon>
    </lineage>
</organism>
<dbReference type="PANTHER" id="PTHR44196:SF2">
    <property type="entry name" value="SHORT-CHAIN DEHYDROGENASE-RELATED"/>
    <property type="match status" value="1"/>
</dbReference>
<dbReference type="PIRSF" id="PIRSF000126">
    <property type="entry name" value="11-beta-HSD1"/>
    <property type="match status" value="1"/>
</dbReference>
<name>A0A7Z1GUV8_9PSED</name>
<dbReference type="AlphaFoldDB" id="A0A7Z1GUV8"/>
<dbReference type="PRINTS" id="PR00081">
    <property type="entry name" value="GDHRDH"/>
</dbReference>
<dbReference type="EMBL" id="PDJN01000001">
    <property type="protein sequence ID" value="PFG71850.1"/>
    <property type="molecule type" value="Genomic_DNA"/>
</dbReference>
<accession>A0A7Z1GUV8</accession>
<dbReference type="PANTHER" id="PTHR44196">
    <property type="entry name" value="DEHYDROGENASE/REDUCTASE SDR FAMILY MEMBER 7B"/>
    <property type="match status" value="1"/>
</dbReference>
<evidence type="ECO:0000256" key="3">
    <source>
        <dbReference type="RuleBase" id="RU000363"/>
    </source>
</evidence>
<dbReference type="Gene3D" id="3.40.50.720">
    <property type="entry name" value="NAD(P)-binding Rossmann-like Domain"/>
    <property type="match status" value="1"/>
</dbReference>
<dbReference type="GO" id="GO:0016491">
    <property type="term" value="F:oxidoreductase activity"/>
    <property type="evidence" value="ECO:0007669"/>
    <property type="project" value="UniProtKB-KW"/>
</dbReference>
<protein>
    <recommendedName>
        <fullName evidence="6">Short-chain dehydrogenase</fullName>
    </recommendedName>
</protein>
<evidence type="ECO:0000313" key="5">
    <source>
        <dbReference type="Proteomes" id="UP000221580"/>
    </source>
</evidence>
<comment type="caution">
    <text evidence="4">The sequence shown here is derived from an EMBL/GenBank/DDBJ whole genome shotgun (WGS) entry which is preliminary data.</text>
</comment>
<evidence type="ECO:0000256" key="1">
    <source>
        <dbReference type="ARBA" id="ARBA00006484"/>
    </source>
</evidence>
<proteinExistence type="inferred from homology"/>
<sequence>MTVRENSRVLITGASSGFGKEFARQYAAKGKSLILVARRLNELEALADELRSRFDVDVMVQQADLSSINVIIDLHRRLRDSNTVVDVLINNAGYGLQGAFLDEPLESSLAMIDLDVASLTAITRLFAEDMRARRKGHILMTASLLSYQGVKNFAVYSAAKAYVLRFSDALHRELKQDGVVVTALCPGMSDTGFAASAKQKITPVLKRVMMQPEPVVRAGIQALHAGRMSVVPGFGNKAIAVLTWATPRRLHQGLMSRVMGV</sequence>
<dbReference type="InterPro" id="IPR020904">
    <property type="entry name" value="Sc_DH/Rdtase_CS"/>
</dbReference>
<dbReference type="Pfam" id="PF00106">
    <property type="entry name" value="adh_short"/>
    <property type="match status" value="1"/>
</dbReference>
<dbReference type="InterPro" id="IPR002347">
    <property type="entry name" value="SDR_fam"/>
</dbReference>
<dbReference type="SUPFAM" id="SSF51735">
    <property type="entry name" value="NAD(P)-binding Rossmann-fold domains"/>
    <property type="match status" value="1"/>
</dbReference>
<reference evidence="4 5" key="1">
    <citation type="submission" date="2017-09" db="EMBL/GenBank/DDBJ databases">
        <authorList>
            <person name="DeBolt S."/>
            <person name="Huntemann M."/>
            <person name="Clum A."/>
            <person name="Pillay M."/>
            <person name="Palaniappan K."/>
            <person name="Varghese N."/>
            <person name="Mikhailova N."/>
            <person name="Stamatis D."/>
            <person name="Reddy T."/>
            <person name="Daum C."/>
            <person name="Shapiro N."/>
            <person name="Ivanova N."/>
            <person name="Kyrpides N."/>
            <person name="Woyke T."/>
        </authorList>
    </citation>
    <scope>NUCLEOTIDE SEQUENCE [LARGE SCALE GENOMIC DNA]</scope>
    <source>
        <strain evidence="4 5">A2-S9</strain>
    </source>
</reference>